<dbReference type="InterPro" id="IPR006203">
    <property type="entry name" value="GHMP_knse_ATP-bd_CS"/>
</dbReference>
<evidence type="ECO:0000256" key="12">
    <source>
        <dbReference type="ARBA" id="ARBA00049954"/>
    </source>
</evidence>
<dbReference type="PANTHER" id="PTHR20861">
    <property type="entry name" value="HOMOSERINE/4-DIPHOSPHOCYTIDYL-2-C-METHYL-D-ERYTHRITOL KINASE"/>
    <property type="match status" value="1"/>
</dbReference>
<comment type="catalytic activity">
    <reaction evidence="11 13">
        <text>L-homoserine + ATP = O-phospho-L-homoserine + ADP + H(+)</text>
        <dbReference type="Rhea" id="RHEA:13985"/>
        <dbReference type="ChEBI" id="CHEBI:15378"/>
        <dbReference type="ChEBI" id="CHEBI:30616"/>
        <dbReference type="ChEBI" id="CHEBI:57476"/>
        <dbReference type="ChEBI" id="CHEBI:57590"/>
        <dbReference type="ChEBI" id="CHEBI:456216"/>
        <dbReference type="EC" id="2.7.1.39"/>
    </reaction>
</comment>
<accession>A0ABW4HPU8</accession>
<proteinExistence type="inferred from homology"/>
<feature type="domain" description="GHMP kinase C-terminal" evidence="15">
    <location>
        <begin position="199"/>
        <end position="273"/>
    </location>
</feature>
<dbReference type="HAMAP" id="MF_00384">
    <property type="entry name" value="Homoser_kinase"/>
    <property type="match status" value="1"/>
</dbReference>
<dbReference type="Pfam" id="PF08544">
    <property type="entry name" value="GHMP_kinases_C"/>
    <property type="match status" value="1"/>
</dbReference>
<evidence type="ECO:0000259" key="14">
    <source>
        <dbReference type="Pfam" id="PF00288"/>
    </source>
</evidence>
<comment type="subcellular location">
    <subcellularLocation>
        <location evidence="13">Cytoplasm</location>
    </subcellularLocation>
</comment>
<keyword evidence="9 13" id="KW-0418">Kinase</keyword>
<keyword evidence="8 13" id="KW-0547">Nucleotide-binding</keyword>
<evidence type="ECO:0000313" key="17">
    <source>
        <dbReference type="Proteomes" id="UP001597221"/>
    </source>
</evidence>
<organism evidence="16 17">
    <name type="scientific">Oceanobacillus luteolus</name>
    <dbReference type="NCBI Taxonomy" id="1274358"/>
    <lineage>
        <taxon>Bacteria</taxon>
        <taxon>Bacillati</taxon>
        <taxon>Bacillota</taxon>
        <taxon>Bacilli</taxon>
        <taxon>Bacillales</taxon>
        <taxon>Bacillaceae</taxon>
        <taxon>Oceanobacillus</taxon>
    </lineage>
</organism>
<dbReference type="InterPro" id="IPR020568">
    <property type="entry name" value="Ribosomal_Su5_D2-typ_SF"/>
</dbReference>
<evidence type="ECO:0000256" key="7">
    <source>
        <dbReference type="ARBA" id="ARBA00022697"/>
    </source>
</evidence>
<dbReference type="InterPro" id="IPR006204">
    <property type="entry name" value="GHMP_kinase_N_dom"/>
</dbReference>
<keyword evidence="17" id="KW-1185">Reference proteome</keyword>
<dbReference type="InterPro" id="IPR014721">
    <property type="entry name" value="Ribsml_uS5_D2-typ_fold_subgr"/>
</dbReference>
<dbReference type="NCBIfam" id="TIGR00191">
    <property type="entry name" value="thrB"/>
    <property type="match status" value="1"/>
</dbReference>
<dbReference type="Pfam" id="PF00288">
    <property type="entry name" value="GHMP_kinases_N"/>
    <property type="match status" value="1"/>
</dbReference>
<dbReference type="SUPFAM" id="SSF55060">
    <property type="entry name" value="GHMP Kinase, C-terminal domain"/>
    <property type="match status" value="1"/>
</dbReference>
<evidence type="ECO:0000256" key="5">
    <source>
        <dbReference type="ARBA" id="ARBA00022605"/>
    </source>
</evidence>
<reference evidence="17" key="1">
    <citation type="journal article" date="2019" name="Int. J. Syst. Evol. Microbiol.">
        <title>The Global Catalogue of Microorganisms (GCM) 10K type strain sequencing project: providing services to taxonomists for standard genome sequencing and annotation.</title>
        <authorList>
            <consortium name="The Broad Institute Genomics Platform"/>
            <consortium name="The Broad Institute Genome Sequencing Center for Infectious Disease"/>
            <person name="Wu L."/>
            <person name="Ma J."/>
        </authorList>
    </citation>
    <scope>NUCLEOTIDE SEQUENCE [LARGE SCALE GENOMIC DNA]</scope>
    <source>
        <strain evidence="17">CGMCC 1.12376</strain>
    </source>
</reference>
<gene>
    <name evidence="13 16" type="primary">thrB</name>
    <name evidence="16" type="ORF">ACFSBH_05805</name>
</gene>
<keyword evidence="5 13" id="KW-0028">Amino-acid biosynthesis</keyword>
<dbReference type="InterPro" id="IPR000870">
    <property type="entry name" value="Homoserine_kinase"/>
</dbReference>
<evidence type="ECO:0000256" key="8">
    <source>
        <dbReference type="ARBA" id="ARBA00022741"/>
    </source>
</evidence>
<dbReference type="GO" id="GO:0004413">
    <property type="term" value="F:homoserine kinase activity"/>
    <property type="evidence" value="ECO:0007669"/>
    <property type="project" value="UniProtKB-EC"/>
</dbReference>
<sequence>MTSFMIRVPASSANIGPGFDSLGLAVNLYLTLEVTKQDKWEFISPSFAPGTPFEEHFIYKIAKQVADQHGKTLSPCLVKETTSVPLARGLGSSAAAIIAGIEIADQLGELKLTSEEKLGYATAIEGHPDNVAPALLGGLIVSTYVDNEVDWLKISDLDLELVAYIPKVELKTEAARNVLPEQYLNHDAALASGISNLTIAALLQGNYGLAGKMMEKDLFHEPYRKSLIPNYDLIKRQAKEHGAYGSVISGAGPTMVSFVPNGKSEHLVQQFKDVLPDYQVIPLKMDADGLKVEQI</sequence>
<evidence type="ECO:0000256" key="3">
    <source>
        <dbReference type="ARBA" id="ARBA00012078"/>
    </source>
</evidence>
<evidence type="ECO:0000256" key="1">
    <source>
        <dbReference type="ARBA" id="ARBA00005015"/>
    </source>
</evidence>
<dbReference type="RefSeq" id="WP_251513435.1">
    <property type="nucleotide sequence ID" value="NZ_JAMBON010000011.1"/>
</dbReference>
<evidence type="ECO:0000313" key="16">
    <source>
        <dbReference type="EMBL" id="MFD1607162.1"/>
    </source>
</evidence>
<dbReference type="InterPro" id="IPR036554">
    <property type="entry name" value="GHMP_kinase_C_sf"/>
</dbReference>
<dbReference type="PANTHER" id="PTHR20861:SF1">
    <property type="entry name" value="HOMOSERINE KINASE"/>
    <property type="match status" value="1"/>
</dbReference>
<feature type="domain" description="GHMP kinase N-terminal" evidence="14">
    <location>
        <begin position="57"/>
        <end position="138"/>
    </location>
</feature>
<dbReference type="InterPro" id="IPR013750">
    <property type="entry name" value="GHMP_kinase_C_dom"/>
</dbReference>
<protein>
    <recommendedName>
        <fullName evidence="4 13">Homoserine kinase</fullName>
        <shortName evidence="13">HK</shortName>
        <shortName evidence="13">HSK</shortName>
        <ecNumber evidence="3 13">2.7.1.39</ecNumber>
    </recommendedName>
</protein>
<keyword evidence="7 13" id="KW-0791">Threonine biosynthesis</keyword>
<dbReference type="PIRSF" id="PIRSF000676">
    <property type="entry name" value="Homoser_kin"/>
    <property type="match status" value="1"/>
</dbReference>
<evidence type="ECO:0000256" key="2">
    <source>
        <dbReference type="ARBA" id="ARBA00007370"/>
    </source>
</evidence>
<keyword evidence="10 13" id="KW-0067">ATP-binding</keyword>
<comment type="function">
    <text evidence="12 13">Catalyzes the ATP-dependent phosphorylation of L-homoserine to L-homoserine phosphate.</text>
</comment>
<evidence type="ECO:0000256" key="4">
    <source>
        <dbReference type="ARBA" id="ARBA00017858"/>
    </source>
</evidence>
<comment type="similarity">
    <text evidence="2 13">Belongs to the GHMP kinase family. Homoserine kinase subfamily.</text>
</comment>
<keyword evidence="6 13" id="KW-0808">Transferase</keyword>
<dbReference type="PRINTS" id="PR00958">
    <property type="entry name" value="HOMSERKINASE"/>
</dbReference>
<keyword evidence="13" id="KW-0963">Cytoplasm</keyword>
<feature type="binding site" evidence="13">
    <location>
        <begin position="85"/>
        <end position="95"/>
    </location>
    <ligand>
        <name>ATP</name>
        <dbReference type="ChEBI" id="CHEBI:30616"/>
    </ligand>
</feature>
<dbReference type="Proteomes" id="UP001597221">
    <property type="component" value="Unassembled WGS sequence"/>
</dbReference>
<evidence type="ECO:0000256" key="11">
    <source>
        <dbReference type="ARBA" id="ARBA00049375"/>
    </source>
</evidence>
<name>A0ABW4HPU8_9BACI</name>
<comment type="pathway">
    <text evidence="1 13">Amino-acid biosynthesis; L-threonine biosynthesis; L-threonine from L-aspartate: step 4/5.</text>
</comment>
<dbReference type="EC" id="2.7.1.39" evidence="3 13"/>
<evidence type="ECO:0000256" key="6">
    <source>
        <dbReference type="ARBA" id="ARBA00022679"/>
    </source>
</evidence>
<dbReference type="EMBL" id="JBHUDE010000028">
    <property type="protein sequence ID" value="MFD1607162.1"/>
    <property type="molecule type" value="Genomic_DNA"/>
</dbReference>
<dbReference type="SUPFAM" id="SSF54211">
    <property type="entry name" value="Ribosomal protein S5 domain 2-like"/>
    <property type="match status" value="1"/>
</dbReference>
<dbReference type="PROSITE" id="PS00627">
    <property type="entry name" value="GHMP_KINASES_ATP"/>
    <property type="match status" value="1"/>
</dbReference>
<evidence type="ECO:0000256" key="10">
    <source>
        <dbReference type="ARBA" id="ARBA00022840"/>
    </source>
</evidence>
<evidence type="ECO:0000256" key="13">
    <source>
        <dbReference type="HAMAP-Rule" id="MF_00384"/>
    </source>
</evidence>
<dbReference type="Gene3D" id="3.30.70.890">
    <property type="entry name" value="GHMP kinase, C-terminal domain"/>
    <property type="match status" value="1"/>
</dbReference>
<evidence type="ECO:0000259" key="15">
    <source>
        <dbReference type="Pfam" id="PF08544"/>
    </source>
</evidence>
<comment type="caution">
    <text evidence="16">The sequence shown here is derived from an EMBL/GenBank/DDBJ whole genome shotgun (WGS) entry which is preliminary data.</text>
</comment>
<evidence type="ECO:0000256" key="9">
    <source>
        <dbReference type="ARBA" id="ARBA00022777"/>
    </source>
</evidence>
<dbReference type="Gene3D" id="3.30.230.10">
    <property type="match status" value="1"/>
</dbReference>